<evidence type="ECO:0000256" key="2">
    <source>
        <dbReference type="SAM" id="MobiDB-lite"/>
    </source>
</evidence>
<feature type="region of interest" description="Disordered" evidence="2">
    <location>
        <begin position="91"/>
        <end position="122"/>
    </location>
</feature>
<reference evidence="4" key="1">
    <citation type="submission" date="2021-02" db="EMBL/GenBank/DDBJ databases">
        <authorList>
            <person name="Dougan E. K."/>
            <person name="Rhodes N."/>
            <person name="Thang M."/>
            <person name="Chan C."/>
        </authorList>
    </citation>
    <scope>NUCLEOTIDE SEQUENCE</scope>
</reference>
<dbReference type="PROSITE" id="PS50103">
    <property type="entry name" value="ZF_C3H1"/>
    <property type="match status" value="1"/>
</dbReference>
<evidence type="ECO:0000256" key="1">
    <source>
        <dbReference type="PROSITE-ProRule" id="PRU00723"/>
    </source>
</evidence>
<dbReference type="GO" id="GO:0008270">
    <property type="term" value="F:zinc ion binding"/>
    <property type="evidence" value="ECO:0007669"/>
    <property type="project" value="UniProtKB-KW"/>
</dbReference>
<comment type="caution">
    <text evidence="4">The sequence shown here is derived from an EMBL/GenBank/DDBJ whole genome shotgun (WGS) entry which is preliminary data.</text>
</comment>
<feature type="region of interest" description="Disordered" evidence="2">
    <location>
        <begin position="215"/>
        <end position="252"/>
    </location>
</feature>
<dbReference type="EMBL" id="CAJNNW010021431">
    <property type="protein sequence ID" value="CAE8667913.1"/>
    <property type="molecule type" value="Genomic_DNA"/>
</dbReference>
<keyword evidence="1" id="KW-0863">Zinc-finger</keyword>
<evidence type="ECO:0000313" key="5">
    <source>
        <dbReference type="Proteomes" id="UP000626109"/>
    </source>
</evidence>
<evidence type="ECO:0000313" key="4">
    <source>
        <dbReference type="EMBL" id="CAE8667913.1"/>
    </source>
</evidence>
<dbReference type="AlphaFoldDB" id="A0A813JA06"/>
<gene>
    <name evidence="4" type="ORF">PGLA2088_LOCUS16751</name>
</gene>
<proteinExistence type="predicted"/>
<evidence type="ECO:0000259" key="3">
    <source>
        <dbReference type="PROSITE" id="PS50103"/>
    </source>
</evidence>
<feature type="zinc finger region" description="C3H1-type" evidence="1">
    <location>
        <begin position="136"/>
        <end position="161"/>
    </location>
</feature>
<sequence length="252" mass="25844">MSFPFLARLVSAAVPEKEGPSHIVWGDLDSSSDGSSRHCSMLTKKKAALESALQKASSVCSSSSSECASPAGSIRGSRTARVRALAAASAAGGGGAMDSGYPGAPGAEQGTEDVSEEAAAQSAKVAAEHEAGTCRPCLYFVSKVGCTRGASCSFCHLHPKKNRPRPRKAARKQCKEIASQICESVPDPLELLNDTGDLDAKASYIRLVLKGKERQKAAELKAQATTGGPASNPSDPLSPGGSQTPQSDAAGN</sequence>
<dbReference type="InterPro" id="IPR000571">
    <property type="entry name" value="Znf_CCCH"/>
</dbReference>
<name>A0A813JA06_POLGL</name>
<accession>A0A813JA06</accession>
<keyword evidence="1" id="KW-0862">Zinc</keyword>
<protein>
    <recommendedName>
        <fullName evidence="3">C3H1-type domain-containing protein</fullName>
    </recommendedName>
</protein>
<keyword evidence="1" id="KW-0479">Metal-binding</keyword>
<feature type="domain" description="C3H1-type" evidence="3">
    <location>
        <begin position="136"/>
        <end position="161"/>
    </location>
</feature>
<organism evidence="4 5">
    <name type="scientific">Polarella glacialis</name>
    <name type="common">Dinoflagellate</name>
    <dbReference type="NCBI Taxonomy" id="89957"/>
    <lineage>
        <taxon>Eukaryota</taxon>
        <taxon>Sar</taxon>
        <taxon>Alveolata</taxon>
        <taxon>Dinophyceae</taxon>
        <taxon>Suessiales</taxon>
        <taxon>Suessiaceae</taxon>
        <taxon>Polarella</taxon>
    </lineage>
</organism>
<dbReference type="Proteomes" id="UP000626109">
    <property type="component" value="Unassembled WGS sequence"/>
</dbReference>
<feature type="compositionally biased region" description="Polar residues" evidence="2">
    <location>
        <begin position="223"/>
        <end position="252"/>
    </location>
</feature>